<organism evidence="2 3">
    <name type="scientific">Emticicia agri</name>
    <dbReference type="NCBI Taxonomy" id="2492393"/>
    <lineage>
        <taxon>Bacteria</taxon>
        <taxon>Pseudomonadati</taxon>
        <taxon>Bacteroidota</taxon>
        <taxon>Cytophagia</taxon>
        <taxon>Cytophagales</taxon>
        <taxon>Leadbetterellaceae</taxon>
        <taxon>Emticicia</taxon>
    </lineage>
</organism>
<comment type="caution">
    <text evidence="2">The sequence shown here is derived from an EMBL/GenBank/DDBJ whole genome shotgun (WGS) entry which is preliminary data.</text>
</comment>
<dbReference type="Proteomes" id="UP000293162">
    <property type="component" value="Unassembled WGS sequence"/>
</dbReference>
<evidence type="ECO:0000313" key="3">
    <source>
        <dbReference type="Proteomes" id="UP000293162"/>
    </source>
</evidence>
<feature type="transmembrane region" description="Helical" evidence="1">
    <location>
        <begin position="12"/>
        <end position="32"/>
    </location>
</feature>
<dbReference type="AlphaFoldDB" id="A0A4Q5LYN4"/>
<sequence length="76" mass="8082">MKNQQNLRRIGLLAIVLVVVGIFVISCTGGSAEPPATTKSEGVTVTTTTISQQKSGRTLMLSAEARPYQSVTLYAK</sequence>
<keyword evidence="1" id="KW-1133">Transmembrane helix</keyword>
<keyword evidence="1" id="KW-0812">Transmembrane</keyword>
<gene>
    <name evidence="2" type="ORF">EWM59_14225</name>
</gene>
<keyword evidence="3" id="KW-1185">Reference proteome</keyword>
<accession>A0A4Q5LYN4</accession>
<name>A0A4Q5LYN4_9BACT</name>
<evidence type="ECO:0000256" key="1">
    <source>
        <dbReference type="SAM" id="Phobius"/>
    </source>
</evidence>
<proteinExistence type="predicted"/>
<evidence type="ECO:0000313" key="2">
    <source>
        <dbReference type="EMBL" id="RYU95036.1"/>
    </source>
</evidence>
<dbReference type="RefSeq" id="WP_130021663.1">
    <property type="nucleotide sequence ID" value="NZ_SEWF01000019.1"/>
</dbReference>
<reference evidence="2 3" key="1">
    <citation type="submission" date="2019-02" db="EMBL/GenBank/DDBJ databases">
        <title>Bacterial novel species Emticicia sp. 17J42-9 isolated from soil.</title>
        <authorList>
            <person name="Jung H.-Y."/>
        </authorList>
    </citation>
    <scope>NUCLEOTIDE SEQUENCE [LARGE SCALE GENOMIC DNA]</scope>
    <source>
        <strain evidence="2 3">17J42-9</strain>
    </source>
</reference>
<keyword evidence="1" id="KW-0472">Membrane</keyword>
<dbReference type="PROSITE" id="PS51257">
    <property type="entry name" value="PROKAR_LIPOPROTEIN"/>
    <property type="match status" value="1"/>
</dbReference>
<protein>
    <submittedName>
        <fullName evidence="2">Uncharacterized protein</fullName>
    </submittedName>
</protein>
<dbReference type="EMBL" id="SEWF01000019">
    <property type="protein sequence ID" value="RYU95036.1"/>
    <property type="molecule type" value="Genomic_DNA"/>
</dbReference>